<comment type="catalytic activity">
    <reaction evidence="1">
        <text>ATP + protein L-histidine = ADP + protein N-phospho-L-histidine.</text>
        <dbReference type="EC" id="2.7.13.3"/>
    </reaction>
</comment>
<dbReference type="Gene3D" id="3.30.565.10">
    <property type="entry name" value="Histidine kinase-like ATPase, C-terminal domain"/>
    <property type="match status" value="1"/>
</dbReference>
<dbReference type="Pfam" id="PF00512">
    <property type="entry name" value="HisKA"/>
    <property type="match status" value="1"/>
</dbReference>
<dbReference type="Proteomes" id="UP000247099">
    <property type="component" value="Unassembled WGS sequence"/>
</dbReference>
<dbReference type="PANTHER" id="PTHR43304:SF1">
    <property type="entry name" value="PAC DOMAIN-CONTAINING PROTEIN"/>
    <property type="match status" value="1"/>
</dbReference>
<keyword evidence="3" id="KW-0597">Phosphoprotein</keyword>
<evidence type="ECO:0000313" key="8">
    <source>
        <dbReference type="Proteomes" id="UP000247099"/>
    </source>
</evidence>
<dbReference type="SMART" id="SM00387">
    <property type="entry name" value="HATPase_c"/>
    <property type="match status" value="1"/>
</dbReference>
<sequence>MDDALLQQLRRSQDAELGLRNALDAASIGYWSWVTSESMQWDGHMLRLFGIQRDEVPANMDDFLLLLDHDSQEAAVEAFDAALRENDTLNLPVVAEKTGLELQMQGRPYWLPGTEGQALSGLCMARSGAGASEDAPSHDSTMELANFASVASHDLREPLRMISSYLRLLEERSPDSLDERAQRYINYACDGADRMRRLIEDLLSYARLDSESEPAGPVALTEVLSETMNILSNSIRESKADVTVTFEQSPLVLGDRTSLVRLFQNLIGNAIKFHAKGKSPKVQIGLKDGDEAAAPGFWIISVKDHGIGIDPEHHDLLFSIFQRLHTRDEYEGSGIGLASCRKIVDRLGGRIDFDSKKGKGSTFRVYLKKAKARNC</sequence>
<dbReference type="EMBL" id="QHJQ01000007">
    <property type="protein sequence ID" value="PXA03739.1"/>
    <property type="molecule type" value="Genomic_DNA"/>
</dbReference>
<dbReference type="SUPFAM" id="SSF55874">
    <property type="entry name" value="ATPase domain of HSP90 chaperone/DNA topoisomerase II/histidine kinase"/>
    <property type="match status" value="1"/>
</dbReference>
<dbReference type="InterPro" id="IPR036097">
    <property type="entry name" value="HisK_dim/P_sf"/>
</dbReference>
<dbReference type="Pfam" id="PF02518">
    <property type="entry name" value="HATPase_c"/>
    <property type="match status" value="1"/>
</dbReference>
<dbReference type="InterPro" id="IPR036890">
    <property type="entry name" value="HATPase_C_sf"/>
</dbReference>
<name>A0A317ZIY4_9BACT</name>
<evidence type="ECO:0000256" key="3">
    <source>
        <dbReference type="ARBA" id="ARBA00022553"/>
    </source>
</evidence>
<dbReference type="FunFam" id="3.30.565.10:FF:000006">
    <property type="entry name" value="Sensor histidine kinase WalK"/>
    <property type="match status" value="1"/>
</dbReference>
<protein>
    <recommendedName>
        <fullName evidence="2">histidine kinase</fullName>
        <ecNumber evidence="2">2.7.13.3</ecNumber>
    </recommendedName>
</protein>
<dbReference type="InterPro" id="IPR052162">
    <property type="entry name" value="Sensor_kinase/Photoreceptor"/>
</dbReference>
<dbReference type="InterPro" id="IPR003594">
    <property type="entry name" value="HATPase_dom"/>
</dbReference>
<dbReference type="AlphaFoldDB" id="A0A317ZIY4"/>
<feature type="domain" description="Histidine kinase" evidence="6">
    <location>
        <begin position="150"/>
        <end position="371"/>
    </location>
</feature>
<dbReference type="Gene3D" id="3.30.450.20">
    <property type="entry name" value="PAS domain"/>
    <property type="match status" value="1"/>
</dbReference>
<dbReference type="PROSITE" id="PS50109">
    <property type="entry name" value="HIS_KIN"/>
    <property type="match status" value="1"/>
</dbReference>
<dbReference type="SMART" id="SM00388">
    <property type="entry name" value="HisKA"/>
    <property type="match status" value="1"/>
</dbReference>
<dbReference type="GO" id="GO:0000155">
    <property type="term" value="F:phosphorelay sensor kinase activity"/>
    <property type="evidence" value="ECO:0007669"/>
    <property type="project" value="InterPro"/>
</dbReference>
<evidence type="ECO:0000256" key="5">
    <source>
        <dbReference type="ARBA" id="ARBA00022777"/>
    </source>
</evidence>
<evidence type="ECO:0000313" key="7">
    <source>
        <dbReference type="EMBL" id="PXA03739.1"/>
    </source>
</evidence>
<comment type="caution">
    <text evidence="7">The sequence shown here is derived from an EMBL/GenBank/DDBJ whole genome shotgun (WGS) entry which is preliminary data.</text>
</comment>
<dbReference type="InterPro" id="IPR004358">
    <property type="entry name" value="Sig_transdc_His_kin-like_C"/>
</dbReference>
<dbReference type="PANTHER" id="PTHR43304">
    <property type="entry name" value="PHYTOCHROME-LIKE PROTEIN CPH1"/>
    <property type="match status" value="1"/>
</dbReference>
<organism evidence="7 8">
    <name type="scientific">Coraliomargarita sinensis</name>
    <dbReference type="NCBI Taxonomy" id="2174842"/>
    <lineage>
        <taxon>Bacteria</taxon>
        <taxon>Pseudomonadati</taxon>
        <taxon>Verrucomicrobiota</taxon>
        <taxon>Opitutia</taxon>
        <taxon>Puniceicoccales</taxon>
        <taxon>Coraliomargaritaceae</taxon>
        <taxon>Coraliomargarita</taxon>
    </lineage>
</organism>
<evidence type="ECO:0000256" key="2">
    <source>
        <dbReference type="ARBA" id="ARBA00012438"/>
    </source>
</evidence>
<keyword evidence="5" id="KW-0418">Kinase</keyword>
<dbReference type="OrthoDB" id="191067at2"/>
<accession>A0A317ZIY4</accession>
<dbReference type="CDD" id="cd00082">
    <property type="entry name" value="HisKA"/>
    <property type="match status" value="1"/>
</dbReference>
<keyword evidence="8" id="KW-1185">Reference proteome</keyword>
<gene>
    <name evidence="7" type="ORF">DDZ13_10615</name>
</gene>
<dbReference type="InterPro" id="IPR005467">
    <property type="entry name" value="His_kinase_dom"/>
</dbReference>
<evidence type="ECO:0000259" key="6">
    <source>
        <dbReference type="PROSITE" id="PS50109"/>
    </source>
</evidence>
<dbReference type="PRINTS" id="PR00344">
    <property type="entry name" value="BCTRLSENSOR"/>
</dbReference>
<dbReference type="EC" id="2.7.13.3" evidence="2"/>
<dbReference type="InParanoid" id="A0A317ZIY4"/>
<proteinExistence type="predicted"/>
<dbReference type="InterPro" id="IPR003661">
    <property type="entry name" value="HisK_dim/P_dom"/>
</dbReference>
<dbReference type="RefSeq" id="WP_110131436.1">
    <property type="nucleotide sequence ID" value="NZ_QHJQ01000007.1"/>
</dbReference>
<evidence type="ECO:0000256" key="1">
    <source>
        <dbReference type="ARBA" id="ARBA00000085"/>
    </source>
</evidence>
<dbReference type="SUPFAM" id="SSF47384">
    <property type="entry name" value="Homodimeric domain of signal transducing histidine kinase"/>
    <property type="match status" value="1"/>
</dbReference>
<reference evidence="7 8" key="1">
    <citation type="submission" date="2018-05" db="EMBL/GenBank/DDBJ databases">
        <title>Coraliomargarita sinensis sp. nov., isolated from a marine solar saltern.</title>
        <authorList>
            <person name="Zhou L.Y."/>
        </authorList>
    </citation>
    <scope>NUCLEOTIDE SEQUENCE [LARGE SCALE GENOMIC DNA]</scope>
    <source>
        <strain evidence="7 8">WN38</strain>
    </source>
</reference>
<keyword evidence="4" id="KW-0808">Transferase</keyword>
<dbReference type="Gene3D" id="1.10.287.130">
    <property type="match status" value="1"/>
</dbReference>
<evidence type="ECO:0000256" key="4">
    <source>
        <dbReference type="ARBA" id="ARBA00022679"/>
    </source>
</evidence>